<dbReference type="InterPro" id="IPR012373">
    <property type="entry name" value="Ferrdict_sens_TM"/>
</dbReference>
<dbReference type="PIRSF" id="PIRSF018266">
    <property type="entry name" value="FecR"/>
    <property type="match status" value="1"/>
</dbReference>
<keyword evidence="4" id="KW-0808">Transferase</keyword>
<evidence type="ECO:0000259" key="2">
    <source>
        <dbReference type="Pfam" id="PF04773"/>
    </source>
</evidence>
<dbReference type="AlphaFoldDB" id="A0A5E5B484"/>
<dbReference type="GO" id="GO:0016301">
    <property type="term" value="F:kinase activity"/>
    <property type="evidence" value="ECO:0007669"/>
    <property type="project" value="UniProtKB-KW"/>
</dbReference>
<dbReference type="EMBL" id="CABPSR010000006">
    <property type="protein sequence ID" value="VVE80719.1"/>
    <property type="molecule type" value="Genomic_DNA"/>
</dbReference>
<dbReference type="Pfam" id="PF04773">
    <property type="entry name" value="FecR"/>
    <property type="match status" value="1"/>
</dbReference>
<accession>A0A5E5B484</accession>
<feature type="domain" description="FecR protein" evidence="2">
    <location>
        <begin position="141"/>
        <end position="236"/>
    </location>
</feature>
<evidence type="ECO:0000259" key="3">
    <source>
        <dbReference type="Pfam" id="PF16220"/>
    </source>
</evidence>
<dbReference type="PANTHER" id="PTHR30273">
    <property type="entry name" value="PERIPLASMIC SIGNAL SENSOR AND SIGMA FACTOR ACTIVATOR FECR-RELATED"/>
    <property type="match status" value="1"/>
</dbReference>
<dbReference type="Proteomes" id="UP000335538">
    <property type="component" value="Unassembled WGS sequence"/>
</dbReference>
<dbReference type="Pfam" id="PF16220">
    <property type="entry name" value="DUF4880"/>
    <property type="match status" value="1"/>
</dbReference>
<evidence type="ECO:0000313" key="4">
    <source>
        <dbReference type="EMBL" id="VVE80719.1"/>
    </source>
</evidence>
<dbReference type="Gene3D" id="2.60.120.1440">
    <property type="match status" value="1"/>
</dbReference>
<keyword evidence="4" id="KW-0418">Kinase</keyword>
<evidence type="ECO:0000256" key="1">
    <source>
        <dbReference type="SAM" id="MobiDB-lite"/>
    </source>
</evidence>
<dbReference type="InterPro" id="IPR006860">
    <property type="entry name" value="FecR"/>
</dbReference>
<reference evidence="4 5" key="1">
    <citation type="submission" date="2019-08" db="EMBL/GenBank/DDBJ databases">
        <authorList>
            <person name="Peeters C."/>
        </authorList>
    </citation>
    <scope>NUCLEOTIDE SEQUENCE [LARGE SCALE GENOMIC DNA]</scope>
    <source>
        <strain evidence="4 5">LMG 31121</strain>
    </source>
</reference>
<evidence type="ECO:0000313" key="5">
    <source>
        <dbReference type="Proteomes" id="UP000335538"/>
    </source>
</evidence>
<dbReference type="InterPro" id="IPR032623">
    <property type="entry name" value="FecR_N"/>
</dbReference>
<proteinExistence type="predicted"/>
<sequence length="354" mass="38899">MPTRQTRSSRQPDTAMPAIRSSWYDTTTDAANLPADVAERAVEWLIELQGDEVSPQTVANWHAWRSAHPDHERAWQRIESVKGRLAPLAAPVEAGVAQAALAPPASPQRRRAVKSLAVLLFAGTGTWGVLHSSPWRHWSADVQTAVGERRKLQLDDGTQLVLNTDSAIDIVYRDDERRVRLIGGEVLITTAPDNRVPPRPFLIETSQGTARALGTRYTVRQFDDGTHVSVFKGAVEIRPRAASDKSLIVQAGHHARYTTRSISETTETPADDATWAEGFIVARSMRLADFVDELARYSNASLSCDPGVANLRVSGTFPLDDVGKVLDTLGTTLAVRTEALTRFWGTREIRLVPA</sequence>
<organism evidence="4 5">
    <name type="scientific">Pandoraea sputorum</name>
    <dbReference type="NCBI Taxonomy" id="93222"/>
    <lineage>
        <taxon>Bacteria</taxon>
        <taxon>Pseudomonadati</taxon>
        <taxon>Pseudomonadota</taxon>
        <taxon>Betaproteobacteria</taxon>
        <taxon>Burkholderiales</taxon>
        <taxon>Burkholderiaceae</taxon>
        <taxon>Pandoraea</taxon>
    </lineage>
</organism>
<dbReference type="GO" id="GO:0016989">
    <property type="term" value="F:sigma factor antagonist activity"/>
    <property type="evidence" value="ECO:0007669"/>
    <property type="project" value="TreeGrafter"/>
</dbReference>
<feature type="compositionally biased region" description="Polar residues" evidence="1">
    <location>
        <begin position="1"/>
        <end position="12"/>
    </location>
</feature>
<gene>
    <name evidence="4" type="ORF">PSP31121_02875</name>
</gene>
<protein>
    <submittedName>
        <fullName evidence="4">Histidine kinase</fullName>
    </submittedName>
</protein>
<feature type="domain" description="FecR N-terminal" evidence="3">
    <location>
        <begin position="39"/>
        <end position="80"/>
    </location>
</feature>
<feature type="region of interest" description="Disordered" evidence="1">
    <location>
        <begin position="1"/>
        <end position="22"/>
    </location>
</feature>
<dbReference type="PANTHER" id="PTHR30273:SF2">
    <property type="entry name" value="PROTEIN FECR"/>
    <property type="match status" value="1"/>
</dbReference>
<name>A0A5E5B484_9BURK</name>